<evidence type="ECO:0000256" key="3">
    <source>
        <dbReference type="ARBA" id="ARBA00022723"/>
    </source>
</evidence>
<protein>
    <submittedName>
        <fullName evidence="9">Molybdopterin-guanine dinucleotide biosynthesis protein A</fullName>
    </submittedName>
</protein>
<dbReference type="KEGG" id="bav:BAV0821"/>
<keyword evidence="7" id="KW-0501">Molybdenum cofactor biosynthesis</keyword>
<dbReference type="GO" id="GO:0046872">
    <property type="term" value="F:metal ion binding"/>
    <property type="evidence" value="ECO:0007669"/>
    <property type="project" value="UniProtKB-KW"/>
</dbReference>
<evidence type="ECO:0000256" key="2">
    <source>
        <dbReference type="ARBA" id="ARBA00022679"/>
    </source>
</evidence>
<reference evidence="9 10" key="1">
    <citation type="journal article" date="2006" name="J. Bacteriol.">
        <title>Comparison of the genome sequence of the poultry pathogen Bordetella avium with those of B. bronchiseptica, B. pertussis, and B. parapertussis reveals extensive diversity in surface structures associated with host interaction.</title>
        <authorList>
            <person name="Sebaihia M."/>
            <person name="Preston A."/>
            <person name="Maskell D.J."/>
            <person name="Kuzmiak H."/>
            <person name="Connell T.D."/>
            <person name="King N.D."/>
            <person name="Orndorff P.E."/>
            <person name="Miyamoto D.M."/>
            <person name="Thomson N.R."/>
            <person name="Harris D."/>
            <person name="Goble A."/>
            <person name="Lord A."/>
            <person name="Murphy L."/>
            <person name="Quail M.A."/>
            <person name="Rutter S."/>
            <person name="Squares R."/>
            <person name="Squares S."/>
            <person name="Woodward J."/>
            <person name="Parkhill J."/>
            <person name="Temple L.M."/>
        </authorList>
    </citation>
    <scope>NUCLEOTIDE SEQUENCE [LARGE SCALE GENOMIC DNA]</scope>
    <source>
        <strain evidence="9 10">197N</strain>
    </source>
</reference>
<keyword evidence="6" id="KW-0342">GTP-binding</keyword>
<dbReference type="eggNOG" id="COG0746">
    <property type="taxonomic scope" value="Bacteria"/>
</dbReference>
<dbReference type="InterPro" id="IPR025877">
    <property type="entry name" value="MobA-like_NTP_Trfase"/>
</dbReference>
<dbReference type="GO" id="GO:0005525">
    <property type="term" value="F:GTP binding"/>
    <property type="evidence" value="ECO:0007669"/>
    <property type="project" value="UniProtKB-KW"/>
</dbReference>
<evidence type="ECO:0000313" key="9">
    <source>
        <dbReference type="EMBL" id="CAJ48432.1"/>
    </source>
</evidence>
<sequence length="194" mass="20657">VVKRAISGLILAGGQGRRVNEADKGLLPWRGQPLVAHVTQRLAPQVGALYISANRHLETYAQYGKVLPDDAALGPWQGPLAGLAAGLAACRDDWLVCVPCDTPLIPRDLVLRLTQAAEHAGASMAVVSSQGRRHAVCMAARAALAQDLRAYLAAGDRKVALWQDRVGAIEVAFDDEPQAFINLNTAEDFAFAQG</sequence>
<dbReference type="InterPro" id="IPR013482">
    <property type="entry name" value="Molybde_CF_guanTrfase"/>
</dbReference>
<name>Q2KWH5_BORA1</name>
<keyword evidence="1" id="KW-0963">Cytoplasm</keyword>
<feature type="non-terminal residue" evidence="9">
    <location>
        <position position="1"/>
    </location>
</feature>
<evidence type="ECO:0000256" key="5">
    <source>
        <dbReference type="ARBA" id="ARBA00022842"/>
    </source>
</evidence>
<keyword evidence="4" id="KW-0547">Nucleotide-binding</keyword>
<dbReference type="STRING" id="360910.BAV0821"/>
<dbReference type="PANTHER" id="PTHR19136">
    <property type="entry name" value="MOLYBDENUM COFACTOR GUANYLYLTRANSFERASE"/>
    <property type="match status" value="1"/>
</dbReference>
<dbReference type="Pfam" id="PF12804">
    <property type="entry name" value="NTP_transf_3"/>
    <property type="match status" value="1"/>
</dbReference>
<dbReference type="NCBIfam" id="TIGR02665">
    <property type="entry name" value="molyb_mobA"/>
    <property type="match status" value="1"/>
</dbReference>
<dbReference type="Proteomes" id="UP000001977">
    <property type="component" value="Chromosome"/>
</dbReference>
<dbReference type="CDD" id="cd02503">
    <property type="entry name" value="MobA"/>
    <property type="match status" value="1"/>
</dbReference>
<proteinExistence type="inferred from homology"/>
<dbReference type="HOGENOM" id="CLU_055597_5_1_4"/>
<dbReference type="PANTHER" id="PTHR19136:SF81">
    <property type="entry name" value="MOLYBDENUM COFACTOR GUANYLYLTRANSFERASE"/>
    <property type="match status" value="1"/>
</dbReference>
<dbReference type="GO" id="GO:0016779">
    <property type="term" value="F:nucleotidyltransferase activity"/>
    <property type="evidence" value="ECO:0007669"/>
    <property type="project" value="TreeGrafter"/>
</dbReference>
<dbReference type="SUPFAM" id="SSF53448">
    <property type="entry name" value="Nucleotide-diphospho-sugar transferases"/>
    <property type="match status" value="1"/>
</dbReference>
<gene>
    <name evidence="9" type="primary">mobA</name>
    <name evidence="9" type="synonym">chlB</name>
    <name evidence="9" type="synonym">mob</name>
    <name evidence="9" type="synonym">narB</name>
    <name evidence="9" type="ordered locus">BAV0821</name>
</gene>
<organism evidence="9 10">
    <name type="scientific">Bordetella avium (strain 197N)</name>
    <dbReference type="NCBI Taxonomy" id="360910"/>
    <lineage>
        <taxon>Bacteria</taxon>
        <taxon>Pseudomonadati</taxon>
        <taxon>Pseudomonadota</taxon>
        <taxon>Betaproteobacteria</taxon>
        <taxon>Burkholderiales</taxon>
        <taxon>Alcaligenaceae</taxon>
        <taxon>Bordetella</taxon>
    </lineage>
</organism>
<dbReference type="InterPro" id="IPR029044">
    <property type="entry name" value="Nucleotide-diphossugar_trans"/>
</dbReference>
<keyword evidence="10" id="KW-1185">Reference proteome</keyword>
<dbReference type="AlphaFoldDB" id="Q2KWH5"/>
<keyword evidence="3" id="KW-0479">Metal-binding</keyword>
<dbReference type="HAMAP" id="MF_00316">
    <property type="entry name" value="MobA"/>
    <property type="match status" value="1"/>
</dbReference>
<feature type="domain" description="MobA-like NTP transferase" evidence="8">
    <location>
        <begin position="8"/>
        <end position="159"/>
    </location>
</feature>
<keyword evidence="5" id="KW-0460">Magnesium</keyword>
<dbReference type="EMBL" id="AM167904">
    <property type="protein sequence ID" value="CAJ48432.1"/>
    <property type="molecule type" value="Genomic_DNA"/>
</dbReference>
<accession>Q2KWH5</accession>
<keyword evidence="2" id="KW-0808">Transferase</keyword>
<evidence type="ECO:0000313" key="10">
    <source>
        <dbReference type="Proteomes" id="UP000001977"/>
    </source>
</evidence>
<evidence type="ECO:0000256" key="1">
    <source>
        <dbReference type="ARBA" id="ARBA00022490"/>
    </source>
</evidence>
<evidence type="ECO:0000256" key="7">
    <source>
        <dbReference type="ARBA" id="ARBA00023150"/>
    </source>
</evidence>
<dbReference type="GO" id="GO:1902758">
    <property type="term" value="P:bis(molybdopterin guanine dinucleotide)molybdenum biosynthetic process"/>
    <property type="evidence" value="ECO:0007669"/>
    <property type="project" value="TreeGrafter"/>
</dbReference>
<dbReference type="Gene3D" id="3.90.550.10">
    <property type="entry name" value="Spore Coat Polysaccharide Biosynthesis Protein SpsA, Chain A"/>
    <property type="match status" value="1"/>
</dbReference>
<evidence type="ECO:0000256" key="6">
    <source>
        <dbReference type="ARBA" id="ARBA00023134"/>
    </source>
</evidence>
<evidence type="ECO:0000259" key="8">
    <source>
        <dbReference type="Pfam" id="PF12804"/>
    </source>
</evidence>
<evidence type="ECO:0000256" key="4">
    <source>
        <dbReference type="ARBA" id="ARBA00022741"/>
    </source>
</evidence>